<gene>
    <name evidence="2" type="ORF">ATANTOWER_008129</name>
</gene>
<protein>
    <submittedName>
        <fullName evidence="2">Uncharacterized protein</fullName>
    </submittedName>
</protein>
<evidence type="ECO:0000313" key="2">
    <source>
        <dbReference type="EMBL" id="MED6242672.1"/>
    </source>
</evidence>
<keyword evidence="3" id="KW-1185">Reference proteome</keyword>
<comment type="caution">
    <text evidence="2">The sequence shown here is derived from an EMBL/GenBank/DDBJ whole genome shotgun (WGS) entry which is preliminary data.</text>
</comment>
<organism evidence="2 3">
    <name type="scientific">Ataeniobius toweri</name>
    <dbReference type="NCBI Taxonomy" id="208326"/>
    <lineage>
        <taxon>Eukaryota</taxon>
        <taxon>Metazoa</taxon>
        <taxon>Chordata</taxon>
        <taxon>Craniata</taxon>
        <taxon>Vertebrata</taxon>
        <taxon>Euteleostomi</taxon>
        <taxon>Actinopterygii</taxon>
        <taxon>Neopterygii</taxon>
        <taxon>Teleostei</taxon>
        <taxon>Neoteleostei</taxon>
        <taxon>Acanthomorphata</taxon>
        <taxon>Ovalentaria</taxon>
        <taxon>Atherinomorphae</taxon>
        <taxon>Cyprinodontiformes</taxon>
        <taxon>Goodeidae</taxon>
        <taxon>Ataeniobius</taxon>
    </lineage>
</organism>
<evidence type="ECO:0000313" key="3">
    <source>
        <dbReference type="Proteomes" id="UP001345963"/>
    </source>
</evidence>
<dbReference type="Proteomes" id="UP001345963">
    <property type="component" value="Unassembled WGS sequence"/>
</dbReference>
<sequence length="102" mass="11048">MSRHGLTLSSKLHMHGPIYTKLNTVVPFPPWDGDRQTTPAPAKHCPNLSNPGPDPDPSPETPILIRSGGHVQKRGLHGVYKSGSKLAHQPEPPQVETVPTPQ</sequence>
<reference evidence="2 3" key="1">
    <citation type="submission" date="2021-07" db="EMBL/GenBank/DDBJ databases">
        <authorList>
            <person name="Palmer J.M."/>
        </authorList>
    </citation>
    <scope>NUCLEOTIDE SEQUENCE [LARGE SCALE GENOMIC DNA]</scope>
    <source>
        <strain evidence="2 3">AT_MEX2019</strain>
        <tissue evidence="2">Muscle</tissue>
    </source>
</reference>
<name>A0ABU7AWN2_9TELE</name>
<feature type="region of interest" description="Disordered" evidence="1">
    <location>
        <begin position="30"/>
        <end position="102"/>
    </location>
</feature>
<evidence type="ECO:0000256" key="1">
    <source>
        <dbReference type="SAM" id="MobiDB-lite"/>
    </source>
</evidence>
<proteinExistence type="predicted"/>
<accession>A0ABU7AWN2</accession>
<dbReference type="EMBL" id="JAHUTI010031466">
    <property type="protein sequence ID" value="MED6242672.1"/>
    <property type="molecule type" value="Genomic_DNA"/>
</dbReference>